<dbReference type="PROSITE" id="PS50887">
    <property type="entry name" value="GGDEF"/>
    <property type="match status" value="1"/>
</dbReference>
<feature type="region of interest" description="Disordered" evidence="1">
    <location>
        <begin position="1"/>
        <end position="20"/>
    </location>
</feature>
<dbReference type="CDD" id="cd12915">
    <property type="entry name" value="PDC2_DGC_like"/>
    <property type="match status" value="1"/>
</dbReference>
<gene>
    <name evidence="5" type="ORF">CDN99_05070</name>
</gene>
<dbReference type="InterPro" id="IPR029787">
    <property type="entry name" value="Nucleotide_cyclase"/>
</dbReference>
<evidence type="ECO:0000313" key="5">
    <source>
        <dbReference type="EMBL" id="OWQ93809.1"/>
    </source>
</evidence>
<dbReference type="Pfam" id="PF00990">
    <property type="entry name" value="GGDEF"/>
    <property type="match status" value="1"/>
</dbReference>
<dbReference type="AlphaFoldDB" id="A0A246JNR3"/>
<dbReference type="NCBIfam" id="TIGR00254">
    <property type="entry name" value="GGDEF"/>
    <property type="match status" value="1"/>
</dbReference>
<feature type="transmembrane region" description="Helical" evidence="2">
    <location>
        <begin position="35"/>
        <end position="59"/>
    </location>
</feature>
<dbReference type="InterPro" id="IPR000014">
    <property type="entry name" value="PAS"/>
</dbReference>
<feature type="transmembrane region" description="Helical" evidence="2">
    <location>
        <begin position="314"/>
        <end position="335"/>
    </location>
</feature>
<dbReference type="Proteomes" id="UP000197468">
    <property type="component" value="Unassembled WGS sequence"/>
</dbReference>
<accession>A0A246JNR3</accession>
<proteinExistence type="predicted"/>
<keyword evidence="6" id="KW-1185">Reference proteome</keyword>
<dbReference type="CDD" id="cd00130">
    <property type="entry name" value="PAS"/>
    <property type="match status" value="1"/>
</dbReference>
<evidence type="ECO:0000259" key="4">
    <source>
        <dbReference type="PROSITE" id="PS50887"/>
    </source>
</evidence>
<dbReference type="Gene3D" id="3.30.70.270">
    <property type="match status" value="1"/>
</dbReference>
<evidence type="ECO:0000259" key="3">
    <source>
        <dbReference type="PROSITE" id="PS50112"/>
    </source>
</evidence>
<dbReference type="NCBIfam" id="TIGR00229">
    <property type="entry name" value="sensory_box"/>
    <property type="match status" value="1"/>
</dbReference>
<dbReference type="EMBL" id="NIOF01000001">
    <property type="protein sequence ID" value="OWQ93809.1"/>
    <property type="molecule type" value="Genomic_DNA"/>
</dbReference>
<evidence type="ECO:0000256" key="1">
    <source>
        <dbReference type="SAM" id="MobiDB-lite"/>
    </source>
</evidence>
<dbReference type="PANTHER" id="PTHR44757:SF2">
    <property type="entry name" value="BIOFILM ARCHITECTURE MAINTENANCE PROTEIN MBAA"/>
    <property type="match status" value="1"/>
</dbReference>
<protein>
    <recommendedName>
        <fullName evidence="7">GGDEF domain-containing protein</fullName>
    </recommendedName>
</protein>
<dbReference type="InterPro" id="IPR052155">
    <property type="entry name" value="Biofilm_reg_signaling"/>
</dbReference>
<name>A0A246JNR3_9BURK</name>
<dbReference type="GO" id="GO:0003824">
    <property type="term" value="F:catalytic activity"/>
    <property type="evidence" value="ECO:0007669"/>
    <property type="project" value="UniProtKB-ARBA"/>
</dbReference>
<dbReference type="InterPro" id="IPR000160">
    <property type="entry name" value="GGDEF_dom"/>
</dbReference>
<dbReference type="SUPFAM" id="SSF55785">
    <property type="entry name" value="PYP-like sensor domain (PAS domain)"/>
    <property type="match status" value="1"/>
</dbReference>
<dbReference type="FunFam" id="3.30.70.270:FF:000001">
    <property type="entry name" value="Diguanylate cyclase domain protein"/>
    <property type="match status" value="1"/>
</dbReference>
<dbReference type="CDD" id="cd01949">
    <property type="entry name" value="GGDEF"/>
    <property type="match status" value="1"/>
</dbReference>
<evidence type="ECO:0000313" key="6">
    <source>
        <dbReference type="Proteomes" id="UP000197468"/>
    </source>
</evidence>
<dbReference type="InterPro" id="IPR054327">
    <property type="entry name" value="His-kinase-like_sensor"/>
</dbReference>
<keyword evidence="2" id="KW-1133">Transmembrane helix</keyword>
<dbReference type="Gene3D" id="3.30.450.20">
    <property type="entry name" value="PAS domain"/>
    <property type="match status" value="3"/>
</dbReference>
<evidence type="ECO:0000256" key="2">
    <source>
        <dbReference type="SAM" id="Phobius"/>
    </source>
</evidence>
<feature type="domain" description="PAS" evidence="3">
    <location>
        <begin position="379"/>
        <end position="422"/>
    </location>
</feature>
<dbReference type="CDD" id="cd12914">
    <property type="entry name" value="PDC1_DGC_like"/>
    <property type="match status" value="1"/>
</dbReference>
<dbReference type="PROSITE" id="PS50112">
    <property type="entry name" value="PAS"/>
    <property type="match status" value="1"/>
</dbReference>
<organism evidence="5 6">
    <name type="scientific">Roseateles aquatilis</name>
    <dbReference type="NCBI Taxonomy" id="431061"/>
    <lineage>
        <taxon>Bacteria</taxon>
        <taxon>Pseudomonadati</taxon>
        <taxon>Pseudomonadota</taxon>
        <taxon>Betaproteobacteria</taxon>
        <taxon>Burkholderiales</taxon>
        <taxon>Sphaerotilaceae</taxon>
        <taxon>Roseateles</taxon>
    </lineage>
</organism>
<evidence type="ECO:0008006" key="7">
    <source>
        <dbReference type="Google" id="ProtNLM"/>
    </source>
</evidence>
<dbReference type="Pfam" id="PF13426">
    <property type="entry name" value="PAS_9"/>
    <property type="match status" value="1"/>
</dbReference>
<sequence length="646" mass="71885">MGRRARPPRSRSTTDRPTVSRRTAMKLAWNPPGRMATWLILGNALMVVALVAMTTLSLWSHRRTETDRARDVVENLAQSIASDVGAELRNTDNALATVALRYRSAPQSLGQDEMVARLLEEQHGLLPQIAALRIADVNGTVTRGLTRGERPFNIGDRDYFIQARKTDAMVISEPVNSRTQGHWCIILARRLIDHEGRFNGVVYAVVTAQHFVDRFSGVSLGPSGAVSLRSDGMRLVARYSAIEPASTQGFGERLLSGESQRALSQNPERGVYVTPTALDRVERITAYRKVSGYPMTLFTGMSSEYFLAGWRNQVVQQSLLAALVALAVAAVSWLIHRIHRGERRSKIALQRLAREQDAMLQNDLIGMVRVRDSRAVWGNPALERMFGYGPGEIVGQPAEMLFLSPQEHAHTRDVSRATIRTDGRFHTQLRMRRKDGSEFWVDLHGTVASETESMWMLVDIDALKRSEEQAQHLALRDVLTNLPNRRLFEEKVGDALNTARRTGRGFAVCYLDLDGFKLINDRHGHEAGDEVLTQVARRLQELVRSNDVVARLGGDEFAILLSGTHRAEDVEQLLQRCLFSIQRRITLDSGEKVTVGASMGAVLGTSGDTGRELLRAADEAMYAVKRSGKGQIHVVEHPHSEWAVAA</sequence>
<dbReference type="PANTHER" id="PTHR44757">
    <property type="entry name" value="DIGUANYLATE CYCLASE DGCP"/>
    <property type="match status" value="1"/>
</dbReference>
<feature type="transmembrane region" description="Helical" evidence="2">
    <location>
        <begin position="290"/>
        <end position="308"/>
    </location>
</feature>
<dbReference type="InterPro" id="IPR035965">
    <property type="entry name" value="PAS-like_dom_sf"/>
</dbReference>
<comment type="caution">
    <text evidence="5">The sequence shown here is derived from an EMBL/GenBank/DDBJ whole genome shotgun (WGS) entry which is preliminary data.</text>
</comment>
<feature type="domain" description="GGDEF" evidence="4">
    <location>
        <begin position="504"/>
        <end position="637"/>
    </location>
</feature>
<dbReference type="InterPro" id="IPR043128">
    <property type="entry name" value="Rev_trsase/Diguanyl_cyclase"/>
</dbReference>
<keyword evidence="2" id="KW-0812">Transmembrane</keyword>
<reference evidence="5 6" key="1">
    <citation type="journal article" date="2008" name="Int. J. Syst. Evol. Microbiol.">
        <title>Description of Roseateles aquatilis sp. nov. and Roseateles terrae sp. nov., in the class Betaproteobacteria, and emended description of the genus Roseateles.</title>
        <authorList>
            <person name="Gomila M."/>
            <person name="Bowien B."/>
            <person name="Falsen E."/>
            <person name="Moore E.R."/>
            <person name="Lalucat J."/>
        </authorList>
    </citation>
    <scope>NUCLEOTIDE SEQUENCE [LARGE SCALE GENOMIC DNA]</scope>
    <source>
        <strain evidence="5 6">CCUG 48205</strain>
    </source>
</reference>
<dbReference type="SMART" id="SM00267">
    <property type="entry name" value="GGDEF"/>
    <property type="match status" value="1"/>
</dbReference>
<dbReference type="Pfam" id="PF22588">
    <property type="entry name" value="dCache_1_like"/>
    <property type="match status" value="1"/>
</dbReference>
<keyword evidence="2" id="KW-0472">Membrane</keyword>
<dbReference type="SUPFAM" id="SSF55073">
    <property type="entry name" value="Nucleotide cyclase"/>
    <property type="match status" value="1"/>
</dbReference>